<evidence type="ECO:0000256" key="6">
    <source>
        <dbReference type="SAM" id="Phobius"/>
    </source>
</evidence>
<evidence type="ECO:0000259" key="7">
    <source>
        <dbReference type="Pfam" id="PF01061"/>
    </source>
</evidence>
<dbReference type="Proteomes" id="UP000736787">
    <property type="component" value="Unassembled WGS sequence"/>
</dbReference>
<evidence type="ECO:0000256" key="2">
    <source>
        <dbReference type="ARBA" id="ARBA00022448"/>
    </source>
</evidence>
<dbReference type="InterPro" id="IPR013525">
    <property type="entry name" value="ABC2_TM"/>
</dbReference>
<comment type="subcellular location">
    <subcellularLocation>
        <location evidence="1">Membrane</location>
        <topology evidence="1">Multi-pass membrane protein</topology>
    </subcellularLocation>
</comment>
<evidence type="ECO:0000256" key="3">
    <source>
        <dbReference type="ARBA" id="ARBA00022692"/>
    </source>
</evidence>
<accession>A0A8T1BHV2</accession>
<feature type="transmembrane region" description="Helical" evidence="6">
    <location>
        <begin position="75"/>
        <end position="97"/>
    </location>
</feature>
<keyword evidence="2" id="KW-0813">Transport</keyword>
<feature type="transmembrane region" description="Helical" evidence="6">
    <location>
        <begin position="37"/>
        <end position="63"/>
    </location>
</feature>
<dbReference type="Pfam" id="PF01061">
    <property type="entry name" value="ABC2_membrane"/>
    <property type="match status" value="1"/>
</dbReference>
<reference evidence="8" key="1">
    <citation type="submission" date="2018-10" db="EMBL/GenBank/DDBJ databases">
        <title>Effector identification in a new, highly contiguous assembly of the strawberry crown rot pathogen Phytophthora cactorum.</title>
        <authorList>
            <person name="Armitage A.D."/>
            <person name="Nellist C.F."/>
            <person name="Bates H."/>
            <person name="Vickerstaff R.J."/>
            <person name="Harrison R.J."/>
        </authorList>
    </citation>
    <scope>NUCLEOTIDE SEQUENCE</scope>
    <source>
        <strain evidence="8">4040</strain>
        <strain evidence="9">P421</strain>
    </source>
</reference>
<evidence type="ECO:0000256" key="4">
    <source>
        <dbReference type="ARBA" id="ARBA00022989"/>
    </source>
</evidence>
<evidence type="ECO:0000313" key="10">
    <source>
        <dbReference type="Proteomes" id="UP000736787"/>
    </source>
</evidence>
<dbReference type="GO" id="GO:0016020">
    <property type="term" value="C:membrane"/>
    <property type="evidence" value="ECO:0007669"/>
    <property type="project" value="UniProtKB-SubCell"/>
</dbReference>
<protein>
    <recommendedName>
        <fullName evidence="7">ABC-2 type transporter transmembrane domain-containing protein</fullName>
    </recommendedName>
</protein>
<proteinExistence type="predicted"/>
<keyword evidence="3 6" id="KW-0812">Transmembrane</keyword>
<dbReference type="Proteomes" id="UP000760860">
    <property type="component" value="Unassembled WGS sequence"/>
</dbReference>
<dbReference type="EMBL" id="RCMK01001103">
    <property type="protein sequence ID" value="KAG2902041.1"/>
    <property type="molecule type" value="Genomic_DNA"/>
</dbReference>
<sequence length="104" mass="11992">MGAVNITFISFNGVLPITSKERTAFYRERASQTYNAFWYFIGSTLVEIPYCFGISLLFMAIFYPMVGFTGVADFFTSWFNLSLIVTLMAYFVAARYYPTQVCFR</sequence>
<dbReference type="EMBL" id="RCMV01001114">
    <property type="protein sequence ID" value="KAG3210295.1"/>
    <property type="molecule type" value="Genomic_DNA"/>
</dbReference>
<evidence type="ECO:0000313" key="9">
    <source>
        <dbReference type="EMBL" id="KAG3210295.1"/>
    </source>
</evidence>
<dbReference type="AlphaFoldDB" id="A0A8T1BHV2"/>
<dbReference type="GO" id="GO:0140359">
    <property type="term" value="F:ABC-type transporter activity"/>
    <property type="evidence" value="ECO:0007669"/>
    <property type="project" value="InterPro"/>
</dbReference>
<evidence type="ECO:0000256" key="5">
    <source>
        <dbReference type="ARBA" id="ARBA00023136"/>
    </source>
</evidence>
<keyword evidence="5 6" id="KW-0472">Membrane</keyword>
<organism evidence="8 10">
    <name type="scientific">Phytophthora cactorum</name>
    <dbReference type="NCBI Taxonomy" id="29920"/>
    <lineage>
        <taxon>Eukaryota</taxon>
        <taxon>Sar</taxon>
        <taxon>Stramenopiles</taxon>
        <taxon>Oomycota</taxon>
        <taxon>Peronosporomycetes</taxon>
        <taxon>Peronosporales</taxon>
        <taxon>Peronosporaceae</taxon>
        <taxon>Phytophthora</taxon>
    </lineage>
</organism>
<comment type="caution">
    <text evidence="8">The sequence shown here is derived from an EMBL/GenBank/DDBJ whole genome shotgun (WGS) entry which is preliminary data.</text>
</comment>
<dbReference type="PANTHER" id="PTHR19241">
    <property type="entry name" value="ATP-BINDING CASSETTE TRANSPORTER"/>
    <property type="match status" value="1"/>
</dbReference>
<evidence type="ECO:0000313" key="8">
    <source>
        <dbReference type="EMBL" id="KAG2902041.1"/>
    </source>
</evidence>
<gene>
    <name evidence="8" type="ORF">PC117_g21588</name>
    <name evidence="9" type="ORF">PC129_g18706</name>
</gene>
<feature type="domain" description="ABC-2 type transporter transmembrane" evidence="7">
    <location>
        <begin position="3"/>
        <end position="91"/>
    </location>
</feature>
<name>A0A8T1BHV2_9STRA</name>
<evidence type="ECO:0000256" key="1">
    <source>
        <dbReference type="ARBA" id="ARBA00004141"/>
    </source>
</evidence>
<keyword evidence="4 6" id="KW-1133">Transmembrane helix</keyword>